<dbReference type="Proteomes" id="UP000002770">
    <property type="component" value="Unassembled WGS sequence"/>
</dbReference>
<dbReference type="OrthoDB" id="5635942at2"/>
<dbReference type="AlphaFoldDB" id="G9EKN0"/>
<keyword evidence="1" id="KW-0732">Signal</keyword>
<feature type="chain" id="PRO_5003521309" evidence="1">
    <location>
        <begin position="26"/>
        <end position="235"/>
    </location>
</feature>
<dbReference type="InParanoid" id="G9EKN0"/>
<keyword evidence="3" id="KW-1185">Reference proteome</keyword>
<dbReference type="RefSeq" id="WP_006869727.1">
    <property type="nucleotide sequence ID" value="NZ_JH413802.1"/>
</dbReference>
<feature type="signal peptide" evidence="1">
    <location>
        <begin position="1"/>
        <end position="25"/>
    </location>
</feature>
<evidence type="ECO:0000256" key="1">
    <source>
        <dbReference type="SAM" id="SignalP"/>
    </source>
</evidence>
<evidence type="ECO:0000313" key="3">
    <source>
        <dbReference type="Proteomes" id="UP000002770"/>
    </source>
</evidence>
<dbReference type="EMBL" id="JH413802">
    <property type="protein sequence ID" value="EHL32163.1"/>
    <property type="molecule type" value="Genomic_DNA"/>
</dbReference>
<organism evidence="2 3">
    <name type="scientific">Legionella drancourtii LLAP12</name>
    <dbReference type="NCBI Taxonomy" id="658187"/>
    <lineage>
        <taxon>Bacteria</taxon>
        <taxon>Pseudomonadati</taxon>
        <taxon>Pseudomonadota</taxon>
        <taxon>Gammaproteobacteria</taxon>
        <taxon>Legionellales</taxon>
        <taxon>Legionellaceae</taxon>
        <taxon>Legionella</taxon>
    </lineage>
</organism>
<proteinExistence type="predicted"/>
<reference evidence="2 3" key="1">
    <citation type="journal article" date="2011" name="BMC Genomics">
        <title>Insight into cross-talk between intra-amoebal pathogens.</title>
        <authorList>
            <person name="Gimenez G."/>
            <person name="Bertelli C."/>
            <person name="Moliner C."/>
            <person name="Robert C."/>
            <person name="Raoult D."/>
            <person name="Fournier P.E."/>
            <person name="Greub G."/>
        </authorList>
    </citation>
    <scope>NUCLEOTIDE SEQUENCE [LARGE SCALE GENOMIC DNA]</scope>
    <source>
        <strain evidence="2 3">LLAP12</strain>
    </source>
</reference>
<sequence>METIKKNFLKSTIAMALFSSSVAFAGGNAISGQLMIVNNMGDVDSTSNSPGATQSSFQVTVSDTTGVCSTTKLNYNGYIVVQWYSTGAHSSSHCVGAPVSIKVTPILGTIGGISTAIYDSIAVSAPDTSPTAATLSAPTPGSVFCGASTCTTSYENMAVIITGDGNPSTAASATGSAWQSLAATKPIFDTGNGALKTTGVFGLLAVMDFKAEKLMRQYSYAPHKGGLVSDLNVGK</sequence>
<protein>
    <submittedName>
        <fullName evidence="2">Uncharacterized protein</fullName>
    </submittedName>
</protein>
<gene>
    <name evidence="2" type="ORF">LDG_5767</name>
</gene>
<dbReference type="HOGENOM" id="CLU_1179037_0_0_6"/>
<accession>G9EKN0</accession>
<evidence type="ECO:0000313" key="2">
    <source>
        <dbReference type="EMBL" id="EHL32163.1"/>
    </source>
</evidence>
<name>G9EKN0_9GAMM</name>
<dbReference type="eggNOG" id="ENOG5031U7H">
    <property type="taxonomic scope" value="Bacteria"/>
</dbReference>